<keyword evidence="3" id="KW-1133">Transmembrane helix</keyword>
<keyword evidence="6" id="KW-1185">Reference proteome</keyword>
<feature type="transmembrane region" description="Helical" evidence="3">
    <location>
        <begin position="50"/>
        <end position="72"/>
    </location>
</feature>
<organism evidence="5 6">
    <name type="scientific">Dyadobacter beijingensis</name>
    <dbReference type="NCBI Taxonomy" id="365489"/>
    <lineage>
        <taxon>Bacteria</taxon>
        <taxon>Pseudomonadati</taxon>
        <taxon>Bacteroidota</taxon>
        <taxon>Cytophagia</taxon>
        <taxon>Cytophagales</taxon>
        <taxon>Spirosomataceae</taxon>
        <taxon>Dyadobacter</taxon>
    </lineage>
</organism>
<feature type="transmembrane region" description="Helical" evidence="3">
    <location>
        <begin position="183"/>
        <end position="207"/>
    </location>
</feature>
<feature type="transmembrane region" description="Helical" evidence="3">
    <location>
        <begin position="20"/>
        <end position="41"/>
    </location>
</feature>
<sequence length="636" mass="71994">MKFFSNLLPGPAVSAFGWTLIHSIWQGTLLMLIGVAAFYFLRKKSANTRYLAGVGFLFSQVLASVATFIYYYPKTTSGISSTKALAHYTALSASRTWAEVSRDLPITFKIQMWLTAHLDELVICWLIGSGILLLRFAGSWIFTERLRMNAQVVMDKEWRARFGVIIAKMNISKAVEFRETAKVLTPMVIGAFSPVVLIPIGLLSGFSTAQVEAILAHELAHIRRNDYLVNMLQSFVEVIFFFHPAIWWLSEKVRAEREHCCDDIALAVCGDKMSLAHALVKVAEWQATPGLAMAFASKKPLLLHRVQRVLGLNPKPVRTFSSLPAMIFAVGLVLGISAYAVAQKVEKDKEKKAARHLAIKKRKPVKTEARQEREIEEMAEVAIEERMHESIEAELAQVDVDVDAPEMDLGQTTGNDTLERKMWELNRKIRAMSEELKPYHAKLQDLYREREKYRFETERFEREVEKIEWKKHRAEELRSDLMEKRSVLFNQDGKESKLSDAELDKQLADFEQQIKAQEQAISEYNNQISNATKEAYKASEPEQKLQREIEEVHFKINELGKNIGLETLSYRKMQGIEEPPHAPRVARNGRVRRAGTPPPPPPAPVAAPAKVVPALPAKPAPAPKPPLPPKKDPKDK</sequence>
<feature type="region of interest" description="Disordered" evidence="2">
    <location>
        <begin position="575"/>
        <end position="636"/>
    </location>
</feature>
<dbReference type="Gene3D" id="3.30.2010.10">
    <property type="entry name" value="Metalloproteases ('zincins'), catalytic domain"/>
    <property type="match status" value="1"/>
</dbReference>
<feature type="transmembrane region" description="Helical" evidence="3">
    <location>
        <begin position="227"/>
        <end position="249"/>
    </location>
</feature>
<evidence type="ECO:0000256" key="2">
    <source>
        <dbReference type="SAM" id="MobiDB-lite"/>
    </source>
</evidence>
<feature type="compositionally biased region" description="Low complexity" evidence="2">
    <location>
        <begin position="606"/>
        <end position="615"/>
    </location>
</feature>
<dbReference type="PANTHER" id="PTHR34978:SF3">
    <property type="entry name" value="SLR0241 PROTEIN"/>
    <property type="match status" value="1"/>
</dbReference>
<feature type="coiled-coil region" evidence="1">
    <location>
        <begin position="415"/>
        <end position="534"/>
    </location>
</feature>
<evidence type="ECO:0000259" key="4">
    <source>
        <dbReference type="Pfam" id="PF05569"/>
    </source>
</evidence>
<evidence type="ECO:0000313" key="5">
    <source>
        <dbReference type="EMBL" id="GGN08047.1"/>
    </source>
</evidence>
<dbReference type="RefSeq" id="WP_026350951.1">
    <property type="nucleotide sequence ID" value="NZ_BMLI01000003.1"/>
</dbReference>
<feature type="compositionally biased region" description="Pro residues" evidence="2">
    <location>
        <begin position="616"/>
        <end position="628"/>
    </location>
</feature>
<dbReference type="InterPro" id="IPR052173">
    <property type="entry name" value="Beta-lactam_resp_regulator"/>
</dbReference>
<dbReference type="Proteomes" id="UP000632339">
    <property type="component" value="Unassembled WGS sequence"/>
</dbReference>
<accession>A0ABQ2IDP8</accession>
<dbReference type="Pfam" id="PF05569">
    <property type="entry name" value="Peptidase_M56"/>
    <property type="match status" value="1"/>
</dbReference>
<dbReference type="InterPro" id="IPR008756">
    <property type="entry name" value="Peptidase_M56"/>
</dbReference>
<evidence type="ECO:0000313" key="6">
    <source>
        <dbReference type="Proteomes" id="UP000632339"/>
    </source>
</evidence>
<keyword evidence="3" id="KW-0472">Membrane</keyword>
<evidence type="ECO:0000256" key="1">
    <source>
        <dbReference type="SAM" id="Coils"/>
    </source>
</evidence>
<feature type="domain" description="Peptidase M56" evidence="4">
    <location>
        <begin position="64"/>
        <end position="288"/>
    </location>
</feature>
<feature type="compositionally biased region" description="Pro residues" evidence="2">
    <location>
        <begin position="596"/>
        <end position="605"/>
    </location>
</feature>
<comment type="caution">
    <text evidence="5">The sequence shown here is derived from an EMBL/GenBank/DDBJ whole genome shotgun (WGS) entry which is preliminary data.</text>
</comment>
<gene>
    <name evidence="5" type="ORF">GCM10010967_49610</name>
</gene>
<feature type="transmembrane region" description="Helical" evidence="3">
    <location>
        <begin position="122"/>
        <end position="142"/>
    </location>
</feature>
<dbReference type="EMBL" id="BMLI01000003">
    <property type="protein sequence ID" value="GGN08047.1"/>
    <property type="molecule type" value="Genomic_DNA"/>
</dbReference>
<dbReference type="CDD" id="cd07341">
    <property type="entry name" value="M56_BlaR1_MecR1_like"/>
    <property type="match status" value="1"/>
</dbReference>
<dbReference type="PANTHER" id="PTHR34978">
    <property type="entry name" value="POSSIBLE SENSOR-TRANSDUCER PROTEIN BLAR"/>
    <property type="match status" value="1"/>
</dbReference>
<feature type="transmembrane region" description="Helical" evidence="3">
    <location>
        <begin position="323"/>
        <end position="342"/>
    </location>
</feature>
<evidence type="ECO:0000256" key="3">
    <source>
        <dbReference type="SAM" id="Phobius"/>
    </source>
</evidence>
<keyword evidence="3" id="KW-0812">Transmembrane</keyword>
<keyword evidence="1" id="KW-0175">Coiled coil</keyword>
<name>A0ABQ2IDP8_9BACT</name>
<protein>
    <recommendedName>
        <fullName evidence="4">Peptidase M56 domain-containing protein</fullName>
    </recommendedName>
</protein>
<reference evidence="6" key="1">
    <citation type="journal article" date="2019" name="Int. J. Syst. Evol. Microbiol.">
        <title>The Global Catalogue of Microorganisms (GCM) 10K type strain sequencing project: providing services to taxonomists for standard genome sequencing and annotation.</title>
        <authorList>
            <consortium name="The Broad Institute Genomics Platform"/>
            <consortium name="The Broad Institute Genome Sequencing Center for Infectious Disease"/>
            <person name="Wu L."/>
            <person name="Ma J."/>
        </authorList>
    </citation>
    <scope>NUCLEOTIDE SEQUENCE [LARGE SCALE GENOMIC DNA]</scope>
    <source>
        <strain evidence="6">CGMCC 1.6375</strain>
    </source>
</reference>
<proteinExistence type="predicted"/>